<evidence type="ECO:0000313" key="2">
    <source>
        <dbReference type="Proteomes" id="UP000183487"/>
    </source>
</evidence>
<evidence type="ECO:0000313" key="1">
    <source>
        <dbReference type="EMBL" id="SDQ77732.1"/>
    </source>
</evidence>
<sequence length="49" mass="5475">MDAKPTKIPTPDKVFCPDPEPAGVEFLGAELPEHVRAFFDEQRKSCDSK</sequence>
<gene>
    <name evidence="1" type="ORF">SAMN05443245_2719</name>
</gene>
<protein>
    <submittedName>
        <fullName evidence="1">Uncharacterized protein</fullName>
    </submittedName>
</protein>
<reference evidence="2" key="1">
    <citation type="submission" date="2016-10" db="EMBL/GenBank/DDBJ databases">
        <authorList>
            <person name="Varghese N."/>
        </authorList>
    </citation>
    <scope>NUCLEOTIDE SEQUENCE [LARGE SCALE GENOMIC DNA]</scope>
    <source>
        <strain evidence="2">GAS106B</strain>
    </source>
</reference>
<keyword evidence="2" id="KW-1185">Reference proteome</keyword>
<proteinExistence type="predicted"/>
<accession>A0A1H1DMN2</accession>
<organism evidence="1 2">
    <name type="scientific">Paraburkholderia fungorum</name>
    <dbReference type="NCBI Taxonomy" id="134537"/>
    <lineage>
        <taxon>Bacteria</taxon>
        <taxon>Pseudomonadati</taxon>
        <taxon>Pseudomonadota</taxon>
        <taxon>Betaproteobacteria</taxon>
        <taxon>Burkholderiales</taxon>
        <taxon>Burkholderiaceae</taxon>
        <taxon>Paraburkholderia</taxon>
    </lineage>
</organism>
<dbReference type="EMBL" id="FNKP01000001">
    <property type="protein sequence ID" value="SDQ77732.1"/>
    <property type="molecule type" value="Genomic_DNA"/>
</dbReference>
<dbReference type="Proteomes" id="UP000183487">
    <property type="component" value="Unassembled WGS sequence"/>
</dbReference>
<name>A0A1H1DMN2_9BURK</name>
<dbReference type="AlphaFoldDB" id="A0A1H1DMN2"/>
<dbReference type="RefSeq" id="WP_042321669.1">
    <property type="nucleotide sequence ID" value="NZ_FNKP01000001.1"/>
</dbReference>